<protein>
    <submittedName>
        <fullName evidence="1">Uncharacterized protein</fullName>
    </submittedName>
</protein>
<feature type="non-terminal residue" evidence="1">
    <location>
        <position position="1"/>
    </location>
</feature>
<dbReference type="EMBL" id="LSDD01000017">
    <property type="protein sequence ID" value="KXB69650.1"/>
    <property type="molecule type" value="Genomic_DNA"/>
</dbReference>
<dbReference type="Proteomes" id="UP000070483">
    <property type="component" value="Unassembled WGS sequence"/>
</dbReference>
<evidence type="ECO:0000313" key="1">
    <source>
        <dbReference type="EMBL" id="KXB69650.1"/>
    </source>
</evidence>
<comment type="caution">
    <text evidence="1">The sequence shown here is derived from an EMBL/GenBank/DDBJ whole genome shotgun (WGS) entry which is preliminary data.</text>
</comment>
<organism evidence="1 2">
    <name type="scientific">Leptotrichia wadei</name>
    <dbReference type="NCBI Taxonomy" id="157687"/>
    <lineage>
        <taxon>Bacteria</taxon>
        <taxon>Fusobacteriati</taxon>
        <taxon>Fusobacteriota</taxon>
        <taxon>Fusobacteriia</taxon>
        <taxon>Fusobacteriales</taxon>
        <taxon>Leptotrichiaceae</taxon>
        <taxon>Leptotrichia</taxon>
    </lineage>
</organism>
<dbReference type="PATRIC" id="fig|157687.3.peg.296"/>
<dbReference type="AlphaFoldDB" id="A0A134APV8"/>
<gene>
    <name evidence="1" type="ORF">HMPREF3180_00292</name>
</gene>
<proteinExistence type="predicted"/>
<sequence length="438" mass="51643">DPINRDRAKANEVTKDTHSSTNINVESQTIEYATNPEKFIEDFDFAIFGGKEKINSIIEMFAKKYNINLEKEPLTYEKIIDIQNKVNQGLILTQEENTIYTFYKEVQELYFSDMDDKRQEIKKSIDIDKLNNSLNKEDKFYTINSKGEKELNFENINKYLKEYIKKNTVWGERGGERGQVPKYTDKEKKKEVEDTIASIYTLVYEEKILKNQEFQNFRKEWIVQAIINYNQDTQIIDDSNSRFVSGIPKLKDRNLKIYEHIESALEKTLDKFLYKNYTSETKFNGNSINIDNNGKLIIPKIEKIENYYKKINQEIPVNLPKAFYSPDYNIIFSNPNRVEDGLLFHETGHTVQIFLENIYPEFHDKNYNNELIDVGRWFSLNTLYLAKPGFSGSIYRLNIREQDSMDIYDGSGKSFFNEMSKEIIKKINNDKIKKGEVF</sequence>
<reference evidence="2" key="1">
    <citation type="submission" date="2016-01" db="EMBL/GenBank/DDBJ databases">
        <authorList>
            <person name="Mitreva M."/>
            <person name="Pepin K.H."/>
            <person name="Mihindukulasuriya K.A."/>
            <person name="Fulton R."/>
            <person name="Fronick C."/>
            <person name="O'Laughlin M."/>
            <person name="Miner T."/>
            <person name="Herter B."/>
            <person name="Rosa B.A."/>
            <person name="Cordes M."/>
            <person name="Tomlinson C."/>
            <person name="Wollam A."/>
            <person name="Palsikar V.B."/>
            <person name="Mardis E.R."/>
            <person name="Wilson R.K."/>
        </authorList>
    </citation>
    <scope>NUCLEOTIDE SEQUENCE [LARGE SCALE GENOMIC DNA]</scope>
    <source>
        <strain evidence="2">KA00185</strain>
    </source>
</reference>
<keyword evidence="2" id="KW-1185">Reference proteome</keyword>
<evidence type="ECO:0000313" key="2">
    <source>
        <dbReference type="Proteomes" id="UP000070483"/>
    </source>
</evidence>
<name>A0A134APV8_9FUSO</name>
<accession>A0A134APV8</accession>